<name>A0A644VRZ5_9ZZZZ</name>
<reference evidence="1" key="1">
    <citation type="submission" date="2019-08" db="EMBL/GenBank/DDBJ databases">
        <authorList>
            <person name="Kucharzyk K."/>
            <person name="Murdoch R.W."/>
            <person name="Higgins S."/>
            <person name="Loffler F."/>
        </authorList>
    </citation>
    <scope>NUCLEOTIDE SEQUENCE</scope>
</reference>
<dbReference type="Pfam" id="PF09912">
    <property type="entry name" value="DUF2141"/>
    <property type="match status" value="1"/>
</dbReference>
<dbReference type="EMBL" id="VSSQ01000416">
    <property type="protein sequence ID" value="MPL94148.1"/>
    <property type="molecule type" value="Genomic_DNA"/>
</dbReference>
<gene>
    <name evidence="1" type="ORF">SDC9_40296</name>
</gene>
<dbReference type="InterPro" id="IPR018673">
    <property type="entry name" value="DUF2141"/>
</dbReference>
<comment type="caution">
    <text evidence="1">The sequence shown here is derived from an EMBL/GenBank/DDBJ whole genome shotgun (WGS) entry which is preliminary data.</text>
</comment>
<sequence>MCCFRCKLVLFCLFVWFSTGFAQTLEVTISNIRTNKGQLCVALFDSEEGFKKEQPCWKRHYSKSQVEHGKVMLTICMSPGTYGLSVLDDENGDGKMKYNMIGLPQEGFGFSNYQHKGIRRPQFNDFIFRIEENQILKIEVEMKYF</sequence>
<dbReference type="AlphaFoldDB" id="A0A644VRZ5"/>
<protein>
    <recommendedName>
        <fullName evidence="2">DUF2141 domain-containing protein</fullName>
    </recommendedName>
</protein>
<evidence type="ECO:0000313" key="1">
    <source>
        <dbReference type="EMBL" id="MPL94148.1"/>
    </source>
</evidence>
<organism evidence="1">
    <name type="scientific">bioreactor metagenome</name>
    <dbReference type="NCBI Taxonomy" id="1076179"/>
    <lineage>
        <taxon>unclassified sequences</taxon>
        <taxon>metagenomes</taxon>
        <taxon>ecological metagenomes</taxon>
    </lineage>
</organism>
<proteinExistence type="predicted"/>
<evidence type="ECO:0008006" key="2">
    <source>
        <dbReference type="Google" id="ProtNLM"/>
    </source>
</evidence>
<accession>A0A644VRZ5</accession>